<feature type="chain" id="PRO_5003095467" description="Tyrosine specific protein phosphatases domain-containing protein" evidence="2">
    <location>
        <begin position="24"/>
        <end position="540"/>
    </location>
</feature>
<evidence type="ECO:0000256" key="1">
    <source>
        <dbReference type="SAM" id="MobiDB-lite"/>
    </source>
</evidence>
<protein>
    <recommendedName>
        <fullName evidence="5">Tyrosine specific protein phosphatases domain-containing protein</fullName>
    </recommendedName>
</protein>
<evidence type="ECO:0000313" key="3">
    <source>
        <dbReference type="EMBL" id="CBJ31357.1"/>
    </source>
</evidence>
<evidence type="ECO:0000313" key="4">
    <source>
        <dbReference type="Proteomes" id="UP000002630"/>
    </source>
</evidence>
<dbReference type="AlphaFoldDB" id="D7FT91"/>
<evidence type="ECO:0000256" key="2">
    <source>
        <dbReference type="SAM" id="SignalP"/>
    </source>
</evidence>
<gene>
    <name evidence="3" type="ORF">Esi_0246_0037</name>
</gene>
<organism evidence="3 4">
    <name type="scientific">Ectocarpus siliculosus</name>
    <name type="common">Brown alga</name>
    <name type="synonym">Conferva siliculosa</name>
    <dbReference type="NCBI Taxonomy" id="2880"/>
    <lineage>
        <taxon>Eukaryota</taxon>
        <taxon>Sar</taxon>
        <taxon>Stramenopiles</taxon>
        <taxon>Ochrophyta</taxon>
        <taxon>PX clade</taxon>
        <taxon>Phaeophyceae</taxon>
        <taxon>Ectocarpales</taxon>
        <taxon>Ectocarpaceae</taxon>
        <taxon>Ectocarpus</taxon>
    </lineage>
</organism>
<evidence type="ECO:0008006" key="5">
    <source>
        <dbReference type="Google" id="ProtNLM"/>
    </source>
</evidence>
<feature type="compositionally biased region" description="Polar residues" evidence="1">
    <location>
        <begin position="108"/>
        <end position="118"/>
    </location>
</feature>
<accession>D7FT91</accession>
<dbReference type="OrthoDB" id="9988524at2759"/>
<dbReference type="PANTHER" id="PTHR31126">
    <property type="entry name" value="TYROSINE-PROTEIN PHOSPHATASE"/>
    <property type="match status" value="1"/>
</dbReference>
<dbReference type="STRING" id="2880.D7FT91"/>
<feature type="signal peptide" evidence="2">
    <location>
        <begin position="1"/>
        <end position="23"/>
    </location>
</feature>
<dbReference type="Proteomes" id="UP000002630">
    <property type="component" value="Linkage Group LG16"/>
</dbReference>
<dbReference type="GO" id="GO:0004721">
    <property type="term" value="F:phosphoprotein phosphatase activity"/>
    <property type="evidence" value="ECO:0007669"/>
    <property type="project" value="InterPro"/>
</dbReference>
<keyword evidence="4" id="KW-1185">Reference proteome</keyword>
<name>D7FT91_ECTSI</name>
<dbReference type="OMA" id="YAEMNDH"/>
<sequence length="540" mass="57271">MGNNGRSGLLLLSPLCCCRWGRGTSRFVRPTERGIPLRRTCRKPAAADKMPQRLPKRVSPGCSFTNKAVCVVYTTLAIHATSGAASLAFLPPITNRSLDYAHHHHRSTSNNNDINSNVGPGVDAGGGRHRLSVQLRHGRDIGSSLFSRLKAAASSSPSDGNFRKGGGCSGGGSSNEGGRGSGGGARTLKCSATAAAADVARERDPFVLEGVQNIRDLSSVEGYGIVAGRVFRTGHLSAATERDAKTLRDSTGLRTLVDLRSATELGHDELIHGDVYEGFVNVGGGDHSGTGVSQGPAWDEAIQGESNDALPVQGKVGGASAGAGGAEEGVVVEGHNGGGSEKKRRYFVSLIDESIYKKGVFQRLRRRHKAAVLALAPATMVSRRCTQKARGIFLREINAGGLVLLNELLLQYSGDGINRVLRLLASKEHHPVALYCTAGKDRTGLVVALTLAVLGVPDEAIVDDYAKSDSAYKQLADRDAMVGALAQQDLDPDTFLGAPPHVMEGVLRFIRVKYGSIDDYLDSIGFDAEWRTRLRSALLS</sequence>
<dbReference type="InterPro" id="IPR029021">
    <property type="entry name" value="Prot-tyrosine_phosphatase-like"/>
</dbReference>
<feature type="region of interest" description="Disordered" evidence="1">
    <location>
        <begin position="103"/>
        <end position="128"/>
    </location>
</feature>
<keyword evidence="2" id="KW-0732">Signal</keyword>
<feature type="compositionally biased region" description="Gly residues" evidence="1">
    <location>
        <begin position="163"/>
        <end position="185"/>
    </location>
</feature>
<proteinExistence type="predicted"/>
<dbReference type="Pfam" id="PF13350">
    <property type="entry name" value="Y_phosphatase3"/>
    <property type="match status" value="2"/>
</dbReference>
<reference evidence="3 4" key="1">
    <citation type="journal article" date="2010" name="Nature">
        <title>The Ectocarpus genome and the independent evolution of multicellularity in brown algae.</title>
        <authorList>
            <person name="Cock J.M."/>
            <person name="Sterck L."/>
            <person name="Rouze P."/>
            <person name="Scornet D."/>
            <person name="Allen A.E."/>
            <person name="Amoutzias G."/>
            <person name="Anthouard V."/>
            <person name="Artiguenave F."/>
            <person name="Aury J.M."/>
            <person name="Badger J.H."/>
            <person name="Beszteri B."/>
            <person name="Billiau K."/>
            <person name="Bonnet E."/>
            <person name="Bothwell J.H."/>
            <person name="Bowler C."/>
            <person name="Boyen C."/>
            <person name="Brownlee C."/>
            <person name="Carrano C.J."/>
            <person name="Charrier B."/>
            <person name="Cho G.Y."/>
            <person name="Coelho S.M."/>
            <person name="Collen J."/>
            <person name="Corre E."/>
            <person name="Da Silva C."/>
            <person name="Delage L."/>
            <person name="Delaroque N."/>
            <person name="Dittami S.M."/>
            <person name="Doulbeau S."/>
            <person name="Elias M."/>
            <person name="Farnham G."/>
            <person name="Gachon C.M."/>
            <person name="Gschloessl B."/>
            <person name="Heesch S."/>
            <person name="Jabbari K."/>
            <person name="Jubin C."/>
            <person name="Kawai H."/>
            <person name="Kimura K."/>
            <person name="Kloareg B."/>
            <person name="Kupper F.C."/>
            <person name="Lang D."/>
            <person name="Le Bail A."/>
            <person name="Leblanc C."/>
            <person name="Lerouge P."/>
            <person name="Lohr M."/>
            <person name="Lopez P.J."/>
            <person name="Martens C."/>
            <person name="Maumus F."/>
            <person name="Michel G."/>
            <person name="Miranda-Saavedra D."/>
            <person name="Morales J."/>
            <person name="Moreau H."/>
            <person name="Motomura T."/>
            <person name="Nagasato C."/>
            <person name="Napoli C.A."/>
            <person name="Nelson D.R."/>
            <person name="Nyvall-Collen P."/>
            <person name="Peters A.F."/>
            <person name="Pommier C."/>
            <person name="Potin P."/>
            <person name="Poulain J."/>
            <person name="Quesneville H."/>
            <person name="Read B."/>
            <person name="Rensing S.A."/>
            <person name="Ritter A."/>
            <person name="Rousvoal S."/>
            <person name="Samanta M."/>
            <person name="Samson G."/>
            <person name="Schroeder D.C."/>
            <person name="Segurens B."/>
            <person name="Strittmatter M."/>
            <person name="Tonon T."/>
            <person name="Tregear J.W."/>
            <person name="Valentin K."/>
            <person name="von Dassow P."/>
            <person name="Yamagishi T."/>
            <person name="Van de Peer Y."/>
            <person name="Wincker P."/>
        </authorList>
    </citation>
    <scope>NUCLEOTIDE SEQUENCE [LARGE SCALE GENOMIC DNA]</scope>
    <source>
        <strain evidence="4">Ec32 / CCAP1310/4</strain>
    </source>
</reference>
<dbReference type="eggNOG" id="ENOG502RZFS">
    <property type="taxonomic scope" value="Eukaryota"/>
</dbReference>
<dbReference type="EMBL" id="FN649741">
    <property type="protein sequence ID" value="CBJ31357.1"/>
    <property type="molecule type" value="Genomic_DNA"/>
</dbReference>
<dbReference type="EMBL" id="FN648427">
    <property type="protein sequence ID" value="CBJ31357.1"/>
    <property type="molecule type" value="Genomic_DNA"/>
</dbReference>
<dbReference type="Gene3D" id="3.90.190.10">
    <property type="entry name" value="Protein tyrosine phosphatase superfamily"/>
    <property type="match status" value="1"/>
</dbReference>
<feature type="region of interest" description="Disordered" evidence="1">
    <location>
        <begin position="153"/>
        <end position="185"/>
    </location>
</feature>
<dbReference type="PANTHER" id="PTHR31126:SF1">
    <property type="entry name" value="TYROSINE SPECIFIC PROTEIN PHOSPHATASES DOMAIN-CONTAINING PROTEIN"/>
    <property type="match status" value="1"/>
</dbReference>
<dbReference type="InterPro" id="IPR026893">
    <property type="entry name" value="Tyr/Ser_Pase_IphP-type"/>
</dbReference>
<dbReference type="InParanoid" id="D7FT91"/>
<dbReference type="SUPFAM" id="SSF52799">
    <property type="entry name" value="(Phosphotyrosine protein) phosphatases II"/>
    <property type="match status" value="2"/>
</dbReference>